<feature type="domain" description="Reverse transcriptase" evidence="2">
    <location>
        <begin position="1"/>
        <end position="289"/>
    </location>
</feature>
<evidence type="ECO:0000256" key="1">
    <source>
        <dbReference type="SAM" id="Coils"/>
    </source>
</evidence>
<dbReference type="EMBL" id="JHEH01000005">
    <property type="protein sequence ID" value="KEP70529.1"/>
    <property type="molecule type" value="Genomic_DNA"/>
</dbReference>
<dbReference type="PROSITE" id="PS50878">
    <property type="entry name" value="RT_POL"/>
    <property type="match status" value="1"/>
</dbReference>
<comment type="caution">
    <text evidence="3">The sequence shown here is derived from an EMBL/GenBank/DDBJ whole genome shotgun (WGS) entry which is preliminary data.</text>
</comment>
<accession>A0A074TFT2</accession>
<dbReference type="CDD" id="cd01646">
    <property type="entry name" value="RT_Bac_retron_I"/>
    <property type="match status" value="1"/>
</dbReference>
<name>A0A074TFT2_9RHOB</name>
<dbReference type="InterPro" id="IPR000477">
    <property type="entry name" value="RT_dom"/>
</dbReference>
<proteinExistence type="predicted"/>
<evidence type="ECO:0000313" key="3">
    <source>
        <dbReference type="EMBL" id="KEP70529.1"/>
    </source>
</evidence>
<evidence type="ECO:0000313" key="4">
    <source>
        <dbReference type="Proteomes" id="UP000027725"/>
    </source>
</evidence>
<dbReference type="Proteomes" id="UP000027725">
    <property type="component" value="Unassembled WGS sequence"/>
</dbReference>
<feature type="coiled-coil region" evidence="1">
    <location>
        <begin position="245"/>
        <end position="279"/>
    </location>
</feature>
<sequence length="545" mass="62048">MSELSKTERLRTLLERGFFPEELPPPFNTRDLAHFRRYVWDNWPGQPQQEPPKTTPEIYSIQRLGWKRRSLSIVNPISQFFLSKKISDHWVQIKKHLSLGSASLDHAYLQRNAGRAVPKPDFSKIEFMKLKAGGDFDHILISDISRYYGTIYTHTLPWALDGKSWCKAHVNSPLLKATLGNELDRLVRKGQDNQTIGIPVGPDTSRILSEIIAVALETRFFELAPDAKGCAHRFVDDWFIGHNTAKSAEAAMRSLAQACAEFELELNLEKTEIIDAKDEIIETWPSELLALAVSNRSGRDQVKQLNSFFSQAFSLAKAHPSSNVMDYALKVARSFRISKRSYTLFESFVLRAARAYPITLPVVVQILVNYRQDGAPISSARCKKLIEDELEKSVALRHTAEVAWVLFLAKALRINLSADTLKPICAVDNSVWALLVLDLEEQGLIEGNLDKAYWNSLLLKENLTASCWLLAYEAHLKGWLTPPDVNFVDSHDWFKVLKAKKISFYDTKRNVETFKKSRERSALIAHHRRQAGLSMLTYFFSKTSI</sequence>
<keyword evidence="1" id="KW-0175">Coiled coil</keyword>
<dbReference type="RefSeq" id="WP_143081647.1">
    <property type="nucleotide sequence ID" value="NZ_FOVB01000002.1"/>
</dbReference>
<keyword evidence="4" id="KW-1185">Reference proteome</keyword>
<organism evidence="3 4">
    <name type="scientific">Thioclava dalianensis</name>
    <dbReference type="NCBI Taxonomy" id="1185766"/>
    <lineage>
        <taxon>Bacteria</taxon>
        <taxon>Pseudomonadati</taxon>
        <taxon>Pseudomonadota</taxon>
        <taxon>Alphaproteobacteria</taxon>
        <taxon>Rhodobacterales</taxon>
        <taxon>Paracoccaceae</taxon>
        <taxon>Thioclava</taxon>
    </lineage>
</organism>
<dbReference type="AlphaFoldDB" id="A0A074TFT2"/>
<reference evidence="3 4" key="1">
    <citation type="submission" date="2014-03" db="EMBL/GenBank/DDBJ databases">
        <title>The draft genome sequence of Thioclava dalianensis DLFJ1-1.</title>
        <authorList>
            <person name="Lai Q."/>
            <person name="Shao Z."/>
        </authorList>
    </citation>
    <scope>NUCLEOTIDE SEQUENCE [LARGE SCALE GENOMIC DNA]</scope>
    <source>
        <strain evidence="3 4">DLFJ1-1</strain>
    </source>
</reference>
<protein>
    <recommendedName>
        <fullName evidence="2">Reverse transcriptase domain-containing protein</fullName>
    </recommendedName>
</protein>
<evidence type="ECO:0000259" key="2">
    <source>
        <dbReference type="PROSITE" id="PS50878"/>
    </source>
</evidence>
<dbReference type="eggNOG" id="COG3344">
    <property type="taxonomic scope" value="Bacteria"/>
</dbReference>
<dbReference type="OrthoDB" id="9780724at2"/>
<gene>
    <name evidence="3" type="ORF">DL1_15575</name>
</gene>
<dbReference type="STRING" id="1185766.SAMN05216224_102317"/>